<evidence type="ECO:0000256" key="5">
    <source>
        <dbReference type="SAM" id="MobiDB-lite"/>
    </source>
</evidence>
<evidence type="ECO:0000256" key="4">
    <source>
        <dbReference type="ARBA" id="ARBA00022801"/>
    </source>
</evidence>
<dbReference type="InParanoid" id="A0A1E7FPD5"/>
<dbReference type="Proteomes" id="UP000095751">
    <property type="component" value="Unassembled WGS sequence"/>
</dbReference>
<feature type="region of interest" description="Disordered" evidence="5">
    <location>
        <begin position="119"/>
        <end position="140"/>
    </location>
</feature>
<name>A0A1E7FPD5_9STRA</name>
<evidence type="ECO:0000313" key="6">
    <source>
        <dbReference type="EMBL" id="OEU19994.1"/>
    </source>
</evidence>
<proteinExistence type="inferred from homology"/>
<dbReference type="InterPro" id="IPR018228">
    <property type="entry name" value="DNase_TatD-rel_CS"/>
</dbReference>
<dbReference type="InterPro" id="IPR032466">
    <property type="entry name" value="Metal_Hydrolase"/>
</dbReference>
<reference evidence="6 7" key="1">
    <citation type="submission" date="2016-09" db="EMBL/GenBank/DDBJ databases">
        <title>Extensive genetic diversity and differential bi-allelic expression allows diatom success in the polar Southern Ocean.</title>
        <authorList>
            <consortium name="DOE Joint Genome Institute"/>
            <person name="Mock T."/>
            <person name="Otillar R.P."/>
            <person name="Strauss J."/>
            <person name="Dupont C."/>
            <person name="Frickenhaus S."/>
            <person name="Maumus F."/>
            <person name="Mcmullan M."/>
            <person name="Sanges R."/>
            <person name="Schmutz J."/>
            <person name="Toseland A."/>
            <person name="Valas R."/>
            <person name="Veluchamy A."/>
            <person name="Ward B.J."/>
            <person name="Allen A."/>
            <person name="Barry K."/>
            <person name="Falciatore A."/>
            <person name="Ferrante M."/>
            <person name="Fortunato A.E."/>
            <person name="Gloeckner G."/>
            <person name="Gruber A."/>
            <person name="Hipkin R."/>
            <person name="Janech M."/>
            <person name="Kroth P."/>
            <person name="Leese F."/>
            <person name="Lindquist E."/>
            <person name="Lyon B.R."/>
            <person name="Martin J."/>
            <person name="Mayer C."/>
            <person name="Parker M."/>
            <person name="Quesneville H."/>
            <person name="Raymond J."/>
            <person name="Uhlig C."/>
            <person name="Valentin K.U."/>
            <person name="Worden A.Z."/>
            <person name="Armbrust E.V."/>
            <person name="Bowler C."/>
            <person name="Green B."/>
            <person name="Moulton V."/>
            <person name="Van Oosterhout C."/>
            <person name="Grigoriev I."/>
        </authorList>
    </citation>
    <scope>NUCLEOTIDE SEQUENCE [LARGE SCALE GENOMIC DNA]</scope>
    <source>
        <strain evidence="6 7">CCMP1102</strain>
    </source>
</reference>
<dbReference type="KEGG" id="fcy:FRACYDRAFT_224602"/>
<dbReference type="Gene3D" id="3.20.20.140">
    <property type="entry name" value="Metal-dependent hydrolases"/>
    <property type="match status" value="1"/>
</dbReference>
<dbReference type="SUPFAM" id="SSF51556">
    <property type="entry name" value="Metallo-dependent hydrolases"/>
    <property type="match status" value="1"/>
</dbReference>
<evidence type="ECO:0000256" key="2">
    <source>
        <dbReference type="ARBA" id="ARBA00022722"/>
    </source>
</evidence>
<dbReference type="EMBL" id="KV784355">
    <property type="protein sequence ID" value="OEU19994.1"/>
    <property type="molecule type" value="Genomic_DNA"/>
</dbReference>
<dbReference type="PANTHER" id="PTHR10060">
    <property type="entry name" value="TATD FAMILY DEOXYRIBONUCLEASE"/>
    <property type="match status" value="1"/>
</dbReference>
<keyword evidence="3" id="KW-0479">Metal-binding</keyword>
<evidence type="ECO:0000256" key="3">
    <source>
        <dbReference type="ARBA" id="ARBA00022723"/>
    </source>
</evidence>
<dbReference type="OrthoDB" id="6079689at2759"/>
<dbReference type="PROSITE" id="PS01091">
    <property type="entry name" value="TATD_3"/>
    <property type="match status" value="1"/>
</dbReference>
<accession>A0A1E7FPD5</accession>
<comment type="similarity">
    <text evidence="1">Belongs to the metallo-dependent hydrolases superfamily. TatD-type hydrolase family.</text>
</comment>
<evidence type="ECO:0000313" key="7">
    <source>
        <dbReference type="Proteomes" id="UP000095751"/>
    </source>
</evidence>
<dbReference type="InterPro" id="IPR001130">
    <property type="entry name" value="TatD-like"/>
</dbReference>
<dbReference type="GO" id="GO:0005829">
    <property type="term" value="C:cytosol"/>
    <property type="evidence" value="ECO:0007669"/>
    <property type="project" value="TreeGrafter"/>
</dbReference>
<dbReference type="GO" id="GO:0046872">
    <property type="term" value="F:metal ion binding"/>
    <property type="evidence" value="ECO:0007669"/>
    <property type="project" value="UniProtKB-KW"/>
</dbReference>
<keyword evidence="4" id="KW-0378">Hydrolase</keyword>
<sequence length="366" mass="41176">MVSSTSTSSTTKSTASATKLYKFVDIGANLLDERYTDGIYYGKKRHESDFDSVLDRAIEYGVTHIILTAGTVQESKKALTVVREYRKKLGATKNLFIGCTVGIHPTRCQQEFIDNLIVDDDNDEDDNSNNGNKKQQQAGRTADDVLNELYEIAKDGITDGCVVAIGEIGLDYDRLEFTSKTVQNEFLKRQLEIFLHNHDDGNNDVSSLPLFLHNRSVGRDLLQILQQYYPNKKEIKGVVHSFDDKLELALEFIDLGLYIGLNGCSLKTQQNLDTVKQIPLSSILLETDCPYCEIKPTHAGYQYIQTTFAGMKKVDKKFELGKQVKGRNEPCQIIQIAEVIAGVKDIPLEDVVNACYENSMKLYQFQ</sequence>
<dbReference type="CDD" id="cd01310">
    <property type="entry name" value="TatD_DNAse"/>
    <property type="match status" value="1"/>
</dbReference>
<keyword evidence="2" id="KW-0540">Nuclease</keyword>
<dbReference type="Pfam" id="PF01026">
    <property type="entry name" value="TatD_DNase"/>
    <property type="match status" value="1"/>
</dbReference>
<protein>
    <submittedName>
        <fullName evidence="6">TatD_DNase-domain-containing protein</fullName>
    </submittedName>
</protein>
<dbReference type="GO" id="GO:0008296">
    <property type="term" value="F:3'-5'-DNA exonuclease activity"/>
    <property type="evidence" value="ECO:0007669"/>
    <property type="project" value="TreeGrafter"/>
</dbReference>
<dbReference type="AlphaFoldDB" id="A0A1E7FPD5"/>
<dbReference type="InterPro" id="IPR050891">
    <property type="entry name" value="TatD-type_Hydrolase"/>
</dbReference>
<dbReference type="PANTHER" id="PTHR10060:SF15">
    <property type="entry name" value="DEOXYRIBONUCLEASE TATDN1"/>
    <property type="match status" value="1"/>
</dbReference>
<keyword evidence="7" id="KW-1185">Reference proteome</keyword>
<evidence type="ECO:0000256" key="1">
    <source>
        <dbReference type="ARBA" id="ARBA00009275"/>
    </source>
</evidence>
<dbReference type="FunCoup" id="A0A1E7FPD5">
    <property type="interactions" value="200"/>
</dbReference>
<organism evidence="6 7">
    <name type="scientific">Fragilariopsis cylindrus CCMP1102</name>
    <dbReference type="NCBI Taxonomy" id="635003"/>
    <lineage>
        <taxon>Eukaryota</taxon>
        <taxon>Sar</taxon>
        <taxon>Stramenopiles</taxon>
        <taxon>Ochrophyta</taxon>
        <taxon>Bacillariophyta</taxon>
        <taxon>Bacillariophyceae</taxon>
        <taxon>Bacillariophycidae</taxon>
        <taxon>Bacillariales</taxon>
        <taxon>Bacillariaceae</taxon>
        <taxon>Fragilariopsis</taxon>
    </lineage>
</organism>
<gene>
    <name evidence="6" type="ORF">FRACYDRAFT_224602</name>
</gene>